<keyword evidence="2" id="KW-1185">Reference proteome</keyword>
<proteinExistence type="predicted"/>
<gene>
    <name evidence="1" type="ORF">L484_003104</name>
</gene>
<protein>
    <submittedName>
        <fullName evidence="1">Uncharacterized protein</fullName>
    </submittedName>
</protein>
<reference evidence="2" key="1">
    <citation type="submission" date="2013-01" db="EMBL/GenBank/DDBJ databases">
        <title>Draft Genome Sequence of a Mulberry Tree, Morus notabilis C.K. Schneid.</title>
        <authorList>
            <person name="He N."/>
            <person name="Zhao S."/>
        </authorList>
    </citation>
    <scope>NUCLEOTIDE SEQUENCE</scope>
</reference>
<name>W9SAE1_9ROSA</name>
<evidence type="ECO:0000313" key="2">
    <source>
        <dbReference type="Proteomes" id="UP000030645"/>
    </source>
</evidence>
<dbReference type="Proteomes" id="UP000030645">
    <property type="component" value="Unassembled WGS sequence"/>
</dbReference>
<accession>W9SAE1</accession>
<dbReference type="AlphaFoldDB" id="W9SAE1"/>
<sequence length="69" mass="7632">MADGRRSDIKSVAVVGREGSFDLTADGPCSDITSHRRSRPGCRAREELQSNGRWVAFGHQKMPPFSSRL</sequence>
<evidence type="ECO:0000313" key="1">
    <source>
        <dbReference type="EMBL" id="EXC22323.1"/>
    </source>
</evidence>
<organism evidence="1 2">
    <name type="scientific">Morus notabilis</name>
    <dbReference type="NCBI Taxonomy" id="981085"/>
    <lineage>
        <taxon>Eukaryota</taxon>
        <taxon>Viridiplantae</taxon>
        <taxon>Streptophyta</taxon>
        <taxon>Embryophyta</taxon>
        <taxon>Tracheophyta</taxon>
        <taxon>Spermatophyta</taxon>
        <taxon>Magnoliopsida</taxon>
        <taxon>eudicotyledons</taxon>
        <taxon>Gunneridae</taxon>
        <taxon>Pentapetalae</taxon>
        <taxon>rosids</taxon>
        <taxon>fabids</taxon>
        <taxon>Rosales</taxon>
        <taxon>Moraceae</taxon>
        <taxon>Moreae</taxon>
        <taxon>Morus</taxon>
    </lineage>
</organism>
<dbReference type="EMBL" id="KE345968">
    <property type="protein sequence ID" value="EXC22323.1"/>
    <property type="molecule type" value="Genomic_DNA"/>
</dbReference>